<protein>
    <submittedName>
        <fullName evidence="1">Uncharacterized protein</fullName>
    </submittedName>
</protein>
<dbReference type="Proteomes" id="UP000316621">
    <property type="component" value="Chromosome 10"/>
</dbReference>
<dbReference type="EMBL" id="CM010724">
    <property type="protein sequence ID" value="RZC81629.1"/>
    <property type="molecule type" value="Genomic_DNA"/>
</dbReference>
<sequence>MAVVPKWFLHSSKRNLQRLELGLINQFMTVMSWMAFAKKTVDSFVLAMRFGQTVQQVMTLTNLLSLCTYMLHVAPILHGQMYGLPPEVEALPPMPEDGGH</sequence>
<organism evidence="1 2">
    <name type="scientific">Papaver somniferum</name>
    <name type="common">Opium poppy</name>
    <dbReference type="NCBI Taxonomy" id="3469"/>
    <lineage>
        <taxon>Eukaryota</taxon>
        <taxon>Viridiplantae</taxon>
        <taxon>Streptophyta</taxon>
        <taxon>Embryophyta</taxon>
        <taxon>Tracheophyta</taxon>
        <taxon>Spermatophyta</taxon>
        <taxon>Magnoliopsida</taxon>
        <taxon>Ranunculales</taxon>
        <taxon>Papaveraceae</taxon>
        <taxon>Papaveroideae</taxon>
        <taxon>Papaver</taxon>
    </lineage>
</organism>
<name>A0A4Y7LBS7_PAPSO</name>
<evidence type="ECO:0000313" key="1">
    <source>
        <dbReference type="EMBL" id="RZC81629.1"/>
    </source>
</evidence>
<evidence type="ECO:0000313" key="2">
    <source>
        <dbReference type="Proteomes" id="UP000316621"/>
    </source>
</evidence>
<keyword evidence="2" id="KW-1185">Reference proteome</keyword>
<gene>
    <name evidence="1" type="ORF">C5167_044192</name>
</gene>
<dbReference type="AlphaFoldDB" id="A0A4Y7LBS7"/>
<accession>A0A4Y7LBS7</accession>
<dbReference type="Gramene" id="RZC81629">
    <property type="protein sequence ID" value="RZC81629"/>
    <property type="gene ID" value="C5167_044192"/>
</dbReference>
<reference evidence="1 2" key="1">
    <citation type="journal article" date="2018" name="Science">
        <title>The opium poppy genome and morphinan production.</title>
        <authorList>
            <person name="Guo L."/>
            <person name="Winzer T."/>
            <person name="Yang X."/>
            <person name="Li Y."/>
            <person name="Ning Z."/>
            <person name="He Z."/>
            <person name="Teodor R."/>
            <person name="Lu Y."/>
            <person name="Bowser T.A."/>
            <person name="Graham I.A."/>
            <person name="Ye K."/>
        </authorList>
    </citation>
    <scope>NUCLEOTIDE SEQUENCE [LARGE SCALE GENOMIC DNA]</scope>
    <source>
        <strain evidence="2">cv. HN1</strain>
        <tissue evidence="1">Leaves</tissue>
    </source>
</reference>
<proteinExistence type="predicted"/>